<dbReference type="EMBL" id="FQUM01000001">
    <property type="protein sequence ID" value="SHE48407.1"/>
    <property type="molecule type" value="Genomic_DNA"/>
</dbReference>
<reference evidence="3 4" key="1">
    <citation type="submission" date="2016-11" db="EMBL/GenBank/DDBJ databases">
        <authorList>
            <person name="Jaros S."/>
            <person name="Januszkiewicz K."/>
            <person name="Wedrychowicz H."/>
        </authorList>
    </citation>
    <scope>NUCLEOTIDE SEQUENCE [LARGE SCALE GENOMIC DNA]</scope>
    <source>
        <strain evidence="3 4">DSM 26910</strain>
    </source>
</reference>
<evidence type="ECO:0000313" key="3">
    <source>
        <dbReference type="EMBL" id="SHE48407.1"/>
    </source>
</evidence>
<dbReference type="OrthoDB" id="9812676at2"/>
<dbReference type="STRING" id="1484053.SAMN05444274_101482"/>
<feature type="domain" description="Lipoyl-binding" evidence="2">
    <location>
        <begin position="65"/>
        <end position="141"/>
    </location>
</feature>
<dbReference type="FunFam" id="2.40.50.100:FF:000003">
    <property type="entry name" value="Acetyl-CoA carboxylase biotin carboxyl carrier protein"/>
    <property type="match status" value="1"/>
</dbReference>
<dbReference type="CDD" id="cd06850">
    <property type="entry name" value="biotinyl_domain"/>
    <property type="match status" value="1"/>
</dbReference>
<name>A0A1M4TVR9_9BACT</name>
<keyword evidence="4" id="KW-1185">Reference proteome</keyword>
<dbReference type="PANTHER" id="PTHR45266:SF3">
    <property type="entry name" value="OXALOACETATE DECARBOXYLASE ALPHA CHAIN"/>
    <property type="match status" value="1"/>
</dbReference>
<dbReference type="RefSeq" id="WP_072998561.1">
    <property type="nucleotide sequence ID" value="NZ_FQUM01000001.1"/>
</dbReference>
<gene>
    <name evidence="3" type="ORF">SAMN05444274_101482</name>
</gene>
<dbReference type="AlphaFoldDB" id="A0A1M4TVR9"/>
<proteinExistence type="predicted"/>
<dbReference type="PANTHER" id="PTHR45266">
    <property type="entry name" value="OXALOACETATE DECARBOXYLASE ALPHA CHAIN"/>
    <property type="match status" value="1"/>
</dbReference>
<dbReference type="InterPro" id="IPR050709">
    <property type="entry name" value="Biotin_Carboxyl_Carrier/Decarb"/>
</dbReference>
<evidence type="ECO:0000256" key="1">
    <source>
        <dbReference type="ARBA" id="ARBA00023267"/>
    </source>
</evidence>
<sequence>MKRYKFTISGSEYDVRINDIEDNVAEVDVNGTHYEVLLHKDVKTSKTPRLVRKPVQKQPGEGQIKKKESAGKYEVTAPLPGTILKLNVSVGDSVTEGQSLLVMEAMKMENQVQTAKGGEVIAIKVKEGDAVQQDDVLIEIG</sequence>
<dbReference type="InterPro" id="IPR011053">
    <property type="entry name" value="Single_hybrid_motif"/>
</dbReference>
<accession>A0A1M4TVR9</accession>
<organism evidence="3 4">
    <name type="scientific">Mariniphaga anaerophila</name>
    <dbReference type="NCBI Taxonomy" id="1484053"/>
    <lineage>
        <taxon>Bacteria</taxon>
        <taxon>Pseudomonadati</taxon>
        <taxon>Bacteroidota</taxon>
        <taxon>Bacteroidia</taxon>
        <taxon>Marinilabiliales</taxon>
        <taxon>Prolixibacteraceae</taxon>
        <taxon>Mariniphaga</taxon>
    </lineage>
</organism>
<evidence type="ECO:0000259" key="2">
    <source>
        <dbReference type="PROSITE" id="PS50968"/>
    </source>
</evidence>
<dbReference type="Proteomes" id="UP000184164">
    <property type="component" value="Unassembled WGS sequence"/>
</dbReference>
<dbReference type="Pfam" id="PF00364">
    <property type="entry name" value="Biotin_lipoyl"/>
    <property type="match status" value="1"/>
</dbReference>
<dbReference type="InterPro" id="IPR000089">
    <property type="entry name" value="Biotin_lipoyl"/>
</dbReference>
<dbReference type="SUPFAM" id="SSF51230">
    <property type="entry name" value="Single hybrid motif"/>
    <property type="match status" value="1"/>
</dbReference>
<evidence type="ECO:0000313" key="4">
    <source>
        <dbReference type="Proteomes" id="UP000184164"/>
    </source>
</evidence>
<dbReference type="PROSITE" id="PS50968">
    <property type="entry name" value="BIOTINYL_LIPOYL"/>
    <property type="match status" value="1"/>
</dbReference>
<keyword evidence="1" id="KW-0092">Biotin</keyword>
<dbReference type="Gene3D" id="2.40.50.100">
    <property type="match status" value="1"/>
</dbReference>
<protein>
    <submittedName>
        <fullName evidence="3">Biotin-requiring enzyme</fullName>
    </submittedName>
</protein>